<keyword evidence="1" id="KW-0732">Signal</keyword>
<dbReference type="OrthoDB" id="333971at2"/>
<dbReference type="PANTHER" id="PTHR10161:SF14">
    <property type="entry name" value="TARTRATE-RESISTANT ACID PHOSPHATASE TYPE 5"/>
    <property type="match status" value="1"/>
</dbReference>
<gene>
    <name evidence="4" type="ORF">BKM63_00680</name>
</gene>
<dbReference type="AlphaFoldDB" id="A0A1J7CVX2"/>
<dbReference type="Pfam" id="PF00149">
    <property type="entry name" value="Metallophos"/>
    <property type="match status" value="1"/>
</dbReference>
<organism evidence="4 5">
    <name type="scientific">Flavobacterium johnsoniae</name>
    <name type="common">Cytophaga johnsonae</name>
    <dbReference type="NCBI Taxonomy" id="986"/>
    <lineage>
        <taxon>Bacteria</taxon>
        <taxon>Pseudomonadati</taxon>
        <taxon>Bacteroidota</taxon>
        <taxon>Flavobacteriia</taxon>
        <taxon>Flavobacteriales</taxon>
        <taxon>Flavobacteriaceae</taxon>
        <taxon>Flavobacterium</taxon>
    </lineage>
</organism>
<protein>
    <submittedName>
        <fullName evidence="4">Metallophosphoesterase</fullName>
    </submittedName>
</protein>
<dbReference type="PANTHER" id="PTHR10161">
    <property type="entry name" value="TARTRATE-RESISTANT ACID PHOSPHATASE TYPE 5"/>
    <property type="match status" value="1"/>
</dbReference>
<accession>A0A1J7CVX2</accession>
<evidence type="ECO:0000313" key="4">
    <source>
        <dbReference type="EMBL" id="OIV43754.1"/>
    </source>
</evidence>
<comment type="caution">
    <text evidence="4">The sequence shown here is derived from an EMBL/GenBank/DDBJ whole genome shotgun (WGS) entry which is preliminary data.</text>
</comment>
<dbReference type="Proteomes" id="UP000182826">
    <property type="component" value="Unassembled WGS sequence"/>
</dbReference>
<evidence type="ECO:0000256" key="2">
    <source>
        <dbReference type="ARBA" id="ARBA00022801"/>
    </source>
</evidence>
<dbReference type="InterPro" id="IPR004843">
    <property type="entry name" value="Calcineurin-like_PHP"/>
</dbReference>
<evidence type="ECO:0000313" key="5">
    <source>
        <dbReference type="Proteomes" id="UP000182826"/>
    </source>
</evidence>
<dbReference type="InterPro" id="IPR029052">
    <property type="entry name" value="Metallo-depent_PP-like"/>
</dbReference>
<dbReference type="SUPFAM" id="SSF56300">
    <property type="entry name" value="Metallo-dependent phosphatases"/>
    <property type="match status" value="1"/>
</dbReference>
<evidence type="ECO:0000256" key="1">
    <source>
        <dbReference type="ARBA" id="ARBA00022729"/>
    </source>
</evidence>
<dbReference type="InterPro" id="IPR051558">
    <property type="entry name" value="Metallophosphoesterase_PAP"/>
</dbReference>
<name>A0A1J7CVX2_FLAJO</name>
<keyword evidence="5" id="KW-1185">Reference proteome</keyword>
<reference evidence="4 5" key="1">
    <citation type="submission" date="2016-10" db="EMBL/GenBank/DDBJ databases">
        <title>Draft Genome Sequence of Rhizobacteria Flavobacterium johnsoniae CI04.</title>
        <authorList>
            <person name="Bravo J.I."/>
            <person name="Lozano G.L."/>
            <person name="Handelsman J."/>
        </authorList>
    </citation>
    <scope>NUCLEOTIDE SEQUENCE [LARGE SCALE GENOMIC DNA]</scope>
    <source>
        <strain evidence="4 5">CI04</strain>
    </source>
</reference>
<dbReference type="Gene3D" id="3.60.21.10">
    <property type="match status" value="1"/>
</dbReference>
<keyword evidence="2" id="KW-0378">Hydrolase</keyword>
<dbReference type="EMBL" id="MLFK01000001">
    <property type="protein sequence ID" value="OIV43754.1"/>
    <property type="molecule type" value="Genomic_DNA"/>
</dbReference>
<evidence type="ECO:0000259" key="3">
    <source>
        <dbReference type="Pfam" id="PF00149"/>
    </source>
</evidence>
<sequence length="1248" mass="142355">MKLFLDNHFIAKIKNFSLAITTIVLINSCATHKAQYGKNVSANETENATDTIKIAHTFYLVGDAGNADEEQAQQTLELLHQKLKKSSKKSTLIFLGDNIYPKGFPSDKDAEDKALAETKLTNQLKLAKGFKGKTVFIPGNHDWYSGIKGLELQADFVTKHLNDKKAFLPRKSCAIEDVKIDSTTTLITIDSEWFLEDWDNHPTINDNCDIKTREAFFDELENILNKNQEKTVVLAIHHPLLSNGTHGGQFSMEKQLFPLENKIPLPVIGSFINLLRKTSGVSPQDIQNKQYTIYAKRIKTLLQKQKNVIVVSGHDHNLQYINKENIQQIISGAGSKSEAARTVNPNDFSYGGNGYATLTLFKSGDAKVSFFGNENNKEKLLFEREIIKAKEINWASDIPNKFPSKITTSIYSTKMTDKSLFHKFLFGQHYRKYYSMPIDVKVATVDTLKGGLKPIREGGGHQSVSLRMSDPKGREYVMRGMKKSATVFLQSVAFKDQYVVNDFEDTYTENFLLDFYTTSHPYAPFAIGSMSDKIGLLHTNPILYYIPKQNGLGEFNAGFGDQLYMIEERPADNHLDGKNFGNPSNIIGTDDLMTNLHKDEKYSVDEKEYIKARLFDMLIGDWDRHSDQWRWAEYKKDGKVIYKPIPRDRDQAFAKYDGTLLSLLMNIPALRHMRTFKNKIDNVKWLGREPYPMDLAFLKTAEEKDWIAEAKFIQENLTDSDIDAAFKNMPKEVQDETVEDIKRKLKNRKKELKKYASKYFDVLSKTVMIAGTDKKDKFVLNHNNKKSIEIQVFRMKKEGDELQYTKTVTDAKTKNLWIYGLDDNDVFEVKGDQKSRIKIRLIGGQNNDTYNIENGRKVIVYDFKSKENTYNFSQGAGTKTKTQLTDDYDVNLYNYEKPKYNVISGLPNIGFNPDDGVKVGVNLNYTVNNFKQNPYTQRHVLNAFYYFATGGLEFNYAAHFPGLLGKWVIDVESLYTTPNFAMNYFGYGNETQNHDDDLGMDYNRVRIRKFNVSGAIRHVGRYGSEFSVQPIFQRMTVEETENRYINIPNIVNPNVFDTQNYGGLKVKYLFKNSDFAAKPTLGMAFMIAATWTANLSETKQNFPTLESFLGFTHKIDHNGKLVLATYIKGKAILNNNYEFYQGAALGGDTDLRGFRNDRFLGSSYFSQSSDLRLSLGKIQKTIAPLTYGILGGFDYGRIWLDGENSRKWHQDYGGGLWLNAINVLTARISYFKSPDEVGRVIFGAAYSF</sequence>
<feature type="domain" description="Calcineurin-like phosphoesterase" evidence="3">
    <location>
        <begin position="57"/>
        <end position="316"/>
    </location>
</feature>
<proteinExistence type="predicted"/>
<dbReference type="RefSeq" id="WP_071634768.1">
    <property type="nucleotide sequence ID" value="NZ_MLFK01000001.1"/>
</dbReference>
<dbReference type="GO" id="GO:0016787">
    <property type="term" value="F:hydrolase activity"/>
    <property type="evidence" value="ECO:0007669"/>
    <property type="project" value="UniProtKB-KW"/>
</dbReference>